<protein>
    <recommendedName>
        <fullName evidence="1">Putative membrane protein insertion efficiency factor</fullName>
    </recommendedName>
</protein>
<keyword evidence="1" id="KW-1003">Cell membrane</keyword>
<comment type="similarity">
    <text evidence="1">Belongs to the UPF0161 family.</text>
</comment>
<evidence type="ECO:0000313" key="3">
    <source>
        <dbReference type="Proteomes" id="UP000231426"/>
    </source>
</evidence>
<evidence type="ECO:0000256" key="1">
    <source>
        <dbReference type="HAMAP-Rule" id="MF_00386"/>
    </source>
</evidence>
<accession>A0A2M6W6X8</accession>
<comment type="caution">
    <text evidence="2">The sequence shown here is derived from an EMBL/GenBank/DDBJ whole genome shotgun (WGS) entry which is preliminary data.</text>
</comment>
<name>A0A2M6W6X8_9BACT</name>
<reference evidence="3" key="1">
    <citation type="submission" date="2017-09" db="EMBL/GenBank/DDBJ databases">
        <title>Depth-based differentiation of microbial function through sediment-hosted aquifers and enrichment of novel symbionts in the deep terrestrial subsurface.</title>
        <authorList>
            <person name="Probst A.J."/>
            <person name="Ladd B."/>
            <person name="Jarett J.K."/>
            <person name="Geller-Mcgrath D.E."/>
            <person name="Sieber C.M.K."/>
            <person name="Emerson J.B."/>
            <person name="Anantharaman K."/>
            <person name="Thomas B.C."/>
            <person name="Malmstrom R."/>
            <person name="Stieglmeier M."/>
            <person name="Klingl A."/>
            <person name="Woyke T."/>
            <person name="Ryan C.M."/>
            <person name="Banfield J.F."/>
        </authorList>
    </citation>
    <scope>NUCLEOTIDE SEQUENCE [LARGE SCALE GENOMIC DNA]</scope>
</reference>
<comment type="subcellular location">
    <subcellularLocation>
        <location evidence="1">Cell membrane</location>
        <topology evidence="1">Peripheral membrane protein</topology>
        <orientation evidence="1">Cytoplasmic side</orientation>
    </subcellularLocation>
</comment>
<sequence length="89" mass="10349">MSLKNIINAILYLPRLPFLFLIRLYQKTFSPDHGFTKTIFPHGYCKFHPSCSEYGYQAIHKYGILVGFLKTGWRILRCNPWSKGGIDLP</sequence>
<proteinExistence type="inferred from homology"/>
<dbReference type="GO" id="GO:0005886">
    <property type="term" value="C:plasma membrane"/>
    <property type="evidence" value="ECO:0007669"/>
    <property type="project" value="UniProtKB-SubCell"/>
</dbReference>
<dbReference type="Proteomes" id="UP000231426">
    <property type="component" value="Unassembled WGS sequence"/>
</dbReference>
<comment type="function">
    <text evidence="1">Could be involved in insertion of integral membrane proteins into the membrane.</text>
</comment>
<organism evidence="2 3">
    <name type="scientific">Candidatus Magasanikbacteria bacterium CG10_big_fil_rev_8_21_14_0_10_36_32</name>
    <dbReference type="NCBI Taxonomy" id="1974646"/>
    <lineage>
        <taxon>Bacteria</taxon>
        <taxon>Candidatus Magasanikiibacteriota</taxon>
    </lineage>
</organism>
<dbReference type="PANTHER" id="PTHR33383">
    <property type="entry name" value="MEMBRANE PROTEIN INSERTION EFFICIENCY FACTOR-RELATED"/>
    <property type="match status" value="1"/>
</dbReference>
<keyword evidence="1" id="KW-0472">Membrane</keyword>
<dbReference type="AlphaFoldDB" id="A0A2M6W6X8"/>
<gene>
    <name evidence="2" type="primary">yidD</name>
    <name evidence="2" type="ORF">COU29_02145</name>
</gene>
<dbReference type="Pfam" id="PF01809">
    <property type="entry name" value="YidD"/>
    <property type="match status" value="1"/>
</dbReference>
<dbReference type="InterPro" id="IPR002696">
    <property type="entry name" value="Membr_insert_effic_factor_YidD"/>
</dbReference>
<dbReference type="PANTHER" id="PTHR33383:SF1">
    <property type="entry name" value="MEMBRANE PROTEIN INSERTION EFFICIENCY FACTOR-RELATED"/>
    <property type="match status" value="1"/>
</dbReference>
<dbReference type="SMART" id="SM01234">
    <property type="entry name" value="Haemolytic"/>
    <property type="match status" value="1"/>
</dbReference>
<dbReference type="EMBL" id="PFBV01000003">
    <property type="protein sequence ID" value="PIT88559.1"/>
    <property type="molecule type" value="Genomic_DNA"/>
</dbReference>
<evidence type="ECO:0000313" key="2">
    <source>
        <dbReference type="EMBL" id="PIT88559.1"/>
    </source>
</evidence>
<dbReference type="HAMAP" id="MF_00386">
    <property type="entry name" value="UPF0161_YidD"/>
    <property type="match status" value="1"/>
</dbReference>
<dbReference type="NCBIfam" id="TIGR00278">
    <property type="entry name" value="membrane protein insertion efficiency factor YidD"/>
    <property type="match status" value="1"/>
</dbReference>